<dbReference type="GO" id="GO:0032259">
    <property type="term" value="P:methylation"/>
    <property type="evidence" value="ECO:0007669"/>
    <property type="project" value="UniProtKB-KW"/>
</dbReference>
<organism evidence="1 2">
    <name type="scientific">Nannocystis radixulma</name>
    <dbReference type="NCBI Taxonomy" id="2995305"/>
    <lineage>
        <taxon>Bacteria</taxon>
        <taxon>Pseudomonadati</taxon>
        <taxon>Myxococcota</taxon>
        <taxon>Polyangia</taxon>
        <taxon>Nannocystales</taxon>
        <taxon>Nannocystaceae</taxon>
        <taxon>Nannocystis</taxon>
    </lineage>
</organism>
<name>A0ABT5B4V2_9BACT</name>
<dbReference type="EMBL" id="JAQNDN010000003">
    <property type="protein sequence ID" value="MDC0668091.1"/>
    <property type="molecule type" value="Genomic_DNA"/>
</dbReference>
<evidence type="ECO:0000313" key="2">
    <source>
        <dbReference type="Proteomes" id="UP001217838"/>
    </source>
</evidence>
<gene>
    <name evidence="1" type="ORF">POL58_10100</name>
</gene>
<dbReference type="Gene3D" id="1.10.10.10">
    <property type="entry name" value="Winged helix-like DNA-binding domain superfamily/Winged helix DNA-binding domain"/>
    <property type="match status" value="1"/>
</dbReference>
<protein>
    <submittedName>
        <fullName evidence="1">Class I SAM-dependent methyltransferase</fullName>
    </submittedName>
</protein>
<dbReference type="RefSeq" id="WP_271996866.1">
    <property type="nucleotide sequence ID" value="NZ_JAQNDN010000003.1"/>
</dbReference>
<dbReference type="Proteomes" id="UP001217838">
    <property type="component" value="Unassembled WGS sequence"/>
</dbReference>
<reference evidence="1 2" key="1">
    <citation type="submission" date="2022-11" db="EMBL/GenBank/DDBJ databases">
        <title>Minimal conservation of predation-associated metabolite biosynthetic gene clusters underscores biosynthetic potential of Myxococcota including descriptions for ten novel species: Archangium lansinium sp. nov., Myxococcus landrumus sp. nov., Nannocystis bai.</title>
        <authorList>
            <person name="Ahearne A."/>
            <person name="Stevens C."/>
            <person name="Dowd S."/>
        </authorList>
    </citation>
    <scope>NUCLEOTIDE SEQUENCE [LARGE SCALE GENOMIC DNA]</scope>
    <source>
        <strain evidence="1 2">NCELM</strain>
    </source>
</reference>
<proteinExistence type="predicted"/>
<dbReference type="InterPro" id="IPR029063">
    <property type="entry name" value="SAM-dependent_MTases_sf"/>
</dbReference>
<dbReference type="Gene3D" id="3.40.50.150">
    <property type="entry name" value="Vaccinia Virus protein VP39"/>
    <property type="match status" value="1"/>
</dbReference>
<dbReference type="SUPFAM" id="SSF53335">
    <property type="entry name" value="S-adenosyl-L-methionine-dependent methyltransferases"/>
    <property type="match status" value="1"/>
</dbReference>
<keyword evidence="1" id="KW-0808">Transferase</keyword>
<comment type="caution">
    <text evidence="1">The sequence shown here is derived from an EMBL/GenBank/DDBJ whole genome shotgun (WGS) entry which is preliminary data.</text>
</comment>
<sequence length="378" mass="41400">MTALAQLPTLAVIARIPAEQLAAAVGVCLDAAAFPVLARLLDLDLLERLARGPATLAWLADEVADLATPVSLQMTAELACAFGLLALRDQRLELTTFTRTFFLKNSQIRLLGLVDRHRRYLAAIGALPAALRETRLADRRLWSDQADAREQAAYFKARGVFNEASRSYFWDTAALLARAHADRDLHSHRIVCDVGAGPAAFAAILKQAAPQLQVHAAEVNYADSDYLAATAATLQTLNIPVELHAINVLHQSLPPDIDLLTANRLFSGLSREGAEGWARRLFTALAPGGTLALVDFFATGEPAHDRSLAALLSLWMAWNHHELTRDPPTDPRDDRHAWGWNSPWRCDELAALLARVGFRDVRSRSVVPPFALVEATRP</sequence>
<accession>A0ABT5B4V2</accession>
<dbReference type="InterPro" id="IPR036388">
    <property type="entry name" value="WH-like_DNA-bd_sf"/>
</dbReference>
<keyword evidence="1" id="KW-0489">Methyltransferase</keyword>
<evidence type="ECO:0000313" key="1">
    <source>
        <dbReference type="EMBL" id="MDC0668091.1"/>
    </source>
</evidence>
<dbReference type="GO" id="GO:0008168">
    <property type="term" value="F:methyltransferase activity"/>
    <property type="evidence" value="ECO:0007669"/>
    <property type="project" value="UniProtKB-KW"/>
</dbReference>
<keyword evidence="2" id="KW-1185">Reference proteome</keyword>